<protein>
    <submittedName>
        <fullName evidence="1">Uncharacterized protein</fullName>
    </submittedName>
</protein>
<dbReference type="Proteomes" id="UP001317822">
    <property type="component" value="Chromosome"/>
</dbReference>
<evidence type="ECO:0000313" key="2">
    <source>
        <dbReference type="Proteomes" id="UP001317822"/>
    </source>
</evidence>
<evidence type="ECO:0000313" key="1">
    <source>
        <dbReference type="EMBL" id="BDU16520.1"/>
    </source>
</evidence>
<name>A0ABN6UJL7_9GAMM</name>
<reference evidence="1 2" key="1">
    <citation type="journal article" date="2023" name="Int. J. Syst. Evol. Microbiol.">
        <title>Physiological and genomic analyses of cobalamin (vitamin B12)-auxotrophy of Lysobacter auxotrophicus sp. nov., a methionine-auxotrophic chitinolytic bacterium isolated from chitin-treated soil.</title>
        <authorList>
            <person name="Saito A."/>
            <person name="Dohra H."/>
            <person name="Hamada M."/>
            <person name="Moriuchi R."/>
            <person name="Kotsuchibashi Y."/>
            <person name="Mori K."/>
        </authorList>
    </citation>
    <scope>NUCLEOTIDE SEQUENCE [LARGE SCALE GENOMIC DNA]</scope>
    <source>
        <strain evidence="1 2">5-21a</strain>
    </source>
</reference>
<proteinExistence type="predicted"/>
<gene>
    <name evidence="1" type="ORF">LA521A_17210</name>
</gene>
<accession>A0ABN6UJL7</accession>
<dbReference type="EMBL" id="AP027041">
    <property type="protein sequence ID" value="BDU16520.1"/>
    <property type="molecule type" value="Genomic_DNA"/>
</dbReference>
<keyword evidence="2" id="KW-1185">Reference proteome</keyword>
<sequence length="105" mass="11433">MDRNTEEAMCSLQALVHVQGLALRALAATHPDASALLAAWRSVLADAETGPVSVRERNSAYLAELCRIHAEDWTAELVDLALPRLDADRSAVADDSVVPMRRPQE</sequence>
<dbReference type="RefSeq" id="WP_281781904.1">
    <property type="nucleotide sequence ID" value="NZ_AP027041.1"/>
</dbReference>
<organism evidence="1 2">
    <name type="scientific">Lysobacter auxotrophicus</name>
    <dbReference type="NCBI Taxonomy" id="2992573"/>
    <lineage>
        <taxon>Bacteria</taxon>
        <taxon>Pseudomonadati</taxon>
        <taxon>Pseudomonadota</taxon>
        <taxon>Gammaproteobacteria</taxon>
        <taxon>Lysobacterales</taxon>
        <taxon>Lysobacteraceae</taxon>
        <taxon>Lysobacter</taxon>
    </lineage>
</organism>